<comment type="caution">
    <text evidence="2">The sequence shown here is derived from an EMBL/GenBank/DDBJ whole genome shotgun (WGS) entry which is preliminary data.</text>
</comment>
<feature type="compositionally biased region" description="Basic and acidic residues" evidence="1">
    <location>
        <begin position="118"/>
        <end position="147"/>
    </location>
</feature>
<dbReference type="AlphaFoldDB" id="A0AA39WAX0"/>
<feature type="region of interest" description="Disordered" evidence="1">
    <location>
        <begin position="1"/>
        <end position="219"/>
    </location>
</feature>
<accession>A0AA39WAX0</accession>
<proteinExistence type="predicted"/>
<evidence type="ECO:0000256" key="1">
    <source>
        <dbReference type="SAM" id="MobiDB-lite"/>
    </source>
</evidence>
<evidence type="ECO:0000313" key="2">
    <source>
        <dbReference type="EMBL" id="KAK0612807.1"/>
    </source>
</evidence>
<feature type="region of interest" description="Disordered" evidence="1">
    <location>
        <begin position="313"/>
        <end position="341"/>
    </location>
</feature>
<organism evidence="2 3">
    <name type="scientific">Bombardia bombarda</name>
    <dbReference type="NCBI Taxonomy" id="252184"/>
    <lineage>
        <taxon>Eukaryota</taxon>
        <taxon>Fungi</taxon>
        <taxon>Dikarya</taxon>
        <taxon>Ascomycota</taxon>
        <taxon>Pezizomycotina</taxon>
        <taxon>Sordariomycetes</taxon>
        <taxon>Sordariomycetidae</taxon>
        <taxon>Sordariales</taxon>
        <taxon>Lasiosphaeriaceae</taxon>
        <taxon>Bombardia</taxon>
    </lineage>
</organism>
<feature type="region of interest" description="Disordered" evidence="1">
    <location>
        <begin position="439"/>
        <end position="467"/>
    </location>
</feature>
<sequence>MPPKLVQFHLPPSENPDNGELRQPVEDDVPGQNLTSRKRGRPRKSDIRDDNDASISEHPNDSDMVDEIDKNSAPRKRGRPRKSDIKDNDASTSQPLDAAKVMNKIVETPTLRKRGRPRRSDIKDSDTSASRRPDATKEIVDKVDRSPSLRKRGRPRKSDVGDDNLSISQLPNTTKVADKAVQKLTSRKRGRPRKSDLKTAETVSHSLNTKEVGDIDSPQPYKNNNLVNLVSTYMIKFPENEDGGKGPETPTAMLRITLAGADVDDEDMLSAVFNFNFVQGTMRLAASKQRLEKFIADQQREEVRDRSELVELDDIQKSDDTVPTGELDESEPSGNDDSGDIELGSFSNLYVHTPNGGADDDDLGQPTIHMVHRGRNMTTGKIYHEPQWGTLKVHDNTFNRFSAVADFGEHVRDISFEGFRLSPYLDIPVRWSKFSRTKFEKNSEVVDEDEDEDNGFSSPRPSESPAV</sequence>
<gene>
    <name evidence="2" type="ORF">B0T17DRAFT_384665</name>
</gene>
<dbReference type="GO" id="GO:0003677">
    <property type="term" value="F:DNA binding"/>
    <property type="evidence" value="ECO:0007669"/>
    <property type="project" value="InterPro"/>
</dbReference>
<feature type="compositionally biased region" description="Acidic residues" evidence="1">
    <location>
        <begin position="445"/>
        <end position="454"/>
    </location>
</feature>
<dbReference type="EMBL" id="JAULSR010000008">
    <property type="protein sequence ID" value="KAK0612807.1"/>
    <property type="molecule type" value="Genomic_DNA"/>
</dbReference>
<keyword evidence="3" id="KW-1185">Reference proteome</keyword>
<dbReference type="Pfam" id="PF02178">
    <property type="entry name" value="AT_hook"/>
    <property type="match status" value="5"/>
</dbReference>
<dbReference type="SMART" id="SM00384">
    <property type="entry name" value="AT_hook"/>
    <property type="match status" value="5"/>
</dbReference>
<dbReference type="Proteomes" id="UP001174934">
    <property type="component" value="Unassembled WGS sequence"/>
</dbReference>
<evidence type="ECO:0000313" key="3">
    <source>
        <dbReference type="Proteomes" id="UP001174934"/>
    </source>
</evidence>
<reference evidence="2" key="1">
    <citation type="submission" date="2023-06" db="EMBL/GenBank/DDBJ databases">
        <title>Genome-scale phylogeny and comparative genomics of the fungal order Sordariales.</title>
        <authorList>
            <consortium name="Lawrence Berkeley National Laboratory"/>
            <person name="Hensen N."/>
            <person name="Bonometti L."/>
            <person name="Westerberg I."/>
            <person name="Brannstrom I.O."/>
            <person name="Guillou S."/>
            <person name="Cros-Aarteil S."/>
            <person name="Calhoun S."/>
            <person name="Haridas S."/>
            <person name="Kuo A."/>
            <person name="Mondo S."/>
            <person name="Pangilinan J."/>
            <person name="Riley R."/>
            <person name="LaButti K."/>
            <person name="Andreopoulos B."/>
            <person name="Lipzen A."/>
            <person name="Chen C."/>
            <person name="Yanf M."/>
            <person name="Daum C."/>
            <person name="Ng V."/>
            <person name="Clum A."/>
            <person name="Steindorff A."/>
            <person name="Ohm R."/>
            <person name="Martin F."/>
            <person name="Silar P."/>
            <person name="Natvig D."/>
            <person name="Lalanne C."/>
            <person name="Gautier V."/>
            <person name="Ament-velasquez S.L."/>
            <person name="Kruys A."/>
            <person name="Hutchinson M.I."/>
            <person name="Powell A.J."/>
            <person name="Barry K."/>
            <person name="Miller A.N."/>
            <person name="Grigoriev I.V."/>
            <person name="Debuchy R."/>
            <person name="Gladieux P."/>
            <person name="Thoren M.H."/>
            <person name="Johannesson H."/>
        </authorList>
    </citation>
    <scope>NUCLEOTIDE SEQUENCE</scope>
    <source>
        <strain evidence="2">SMH3391-2</strain>
    </source>
</reference>
<name>A0AA39WAX0_9PEZI</name>
<dbReference type="PRINTS" id="PR00929">
    <property type="entry name" value="ATHOOK"/>
</dbReference>
<dbReference type="InterPro" id="IPR017956">
    <property type="entry name" value="AT_hook_DNA-bd_motif"/>
</dbReference>
<protein>
    <submittedName>
        <fullName evidence="2">Uncharacterized protein</fullName>
    </submittedName>
</protein>
<feature type="compositionally biased region" description="Polar residues" evidence="1">
    <location>
        <begin position="165"/>
        <end position="175"/>
    </location>
</feature>